<dbReference type="InterPro" id="IPR003959">
    <property type="entry name" value="ATPase_AAA_core"/>
</dbReference>
<accession>A0A6J7FVN7</accession>
<feature type="region of interest" description="Disordered" evidence="1">
    <location>
        <begin position="176"/>
        <end position="197"/>
    </location>
</feature>
<evidence type="ECO:0000256" key="1">
    <source>
        <dbReference type="SAM" id="MobiDB-lite"/>
    </source>
</evidence>
<evidence type="ECO:0000313" key="3">
    <source>
        <dbReference type="EMBL" id="CAB4895713.1"/>
    </source>
</evidence>
<dbReference type="AlphaFoldDB" id="A0A6J7FVN7"/>
<feature type="domain" description="ATPase AAA-type core" evidence="2">
    <location>
        <begin position="253"/>
        <end position="305"/>
    </location>
</feature>
<dbReference type="GO" id="GO:0016887">
    <property type="term" value="F:ATP hydrolysis activity"/>
    <property type="evidence" value="ECO:0007669"/>
    <property type="project" value="InterPro"/>
</dbReference>
<reference evidence="3" key="1">
    <citation type="submission" date="2020-05" db="EMBL/GenBank/DDBJ databases">
        <authorList>
            <person name="Chiriac C."/>
            <person name="Salcher M."/>
            <person name="Ghai R."/>
            <person name="Kavagutti S V."/>
        </authorList>
    </citation>
    <scope>NUCLEOTIDE SEQUENCE</scope>
</reference>
<name>A0A6J7FVN7_9ZZZZ</name>
<organism evidence="3">
    <name type="scientific">freshwater metagenome</name>
    <dbReference type="NCBI Taxonomy" id="449393"/>
    <lineage>
        <taxon>unclassified sequences</taxon>
        <taxon>metagenomes</taxon>
        <taxon>ecological metagenomes</taxon>
    </lineage>
</organism>
<dbReference type="EMBL" id="CAFBMK010000009">
    <property type="protein sequence ID" value="CAB4895713.1"/>
    <property type="molecule type" value="Genomic_DNA"/>
</dbReference>
<dbReference type="Gene3D" id="3.40.50.300">
    <property type="entry name" value="P-loop containing nucleotide triphosphate hydrolases"/>
    <property type="match status" value="1"/>
</dbReference>
<dbReference type="SUPFAM" id="SSF52540">
    <property type="entry name" value="P-loop containing nucleoside triphosphate hydrolases"/>
    <property type="match status" value="1"/>
</dbReference>
<protein>
    <submittedName>
        <fullName evidence="3">Unannotated protein</fullName>
    </submittedName>
</protein>
<dbReference type="InterPro" id="IPR027417">
    <property type="entry name" value="P-loop_NTPase"/>
</dbReference>
<dbReference type="Pfam" id="PF13304">
    <property type="entry name" value="AAA_21"/>
    <property type="match status" value="1"/>
</dbReference>
<proteinExistence type="predicted"/>
<sequence length="556" mass="60354">MIVQSVERLAGSQSTIRGCIEEAGDDLETLCATLTEEFGGAEDGKRRAAHRLGTAQWFERSPGRDLSLVAEVDEALQAIGTWATKLAASVVSDQYMIVAALGPPGADPVEIILRDRFTGHEWAADGVGKGLSLWVELALHESSRRAVAHAIHLEGQAHDLGSDLFEVLHCWDPPIHPSLQEEDEAATGDGPQALGPGTLTSDIFEEAMRLEDLSTRSEARWGAEAIKRLHRSALDAYVPAADALRRSVEALPRAVPAGVGADLLLVDEPERHLHPARQAEMTGWLLDLARDNGSRILAVTHAPAALTQREGVAHSQVFRDDHGASHIADLRPVELTPWSPLSKSMGLDRGGLYAPWCRAVFVEGRHDVEVLESFAGQELRAAGVLTRPTHGTKNLRPALEAWLESQQGGIPVAVLIDGLDADDISALRAGDTLPGSEARRRALAAEIEAVRRVTEVERRFEVRIPIVGIGVRDIFYALPDELVQACFPRYKGYSSIRQRVVEARDHKTVLSKLGIDIAAGARATFGRLLDEHARGGYARTPTLENVVEALLYLDDA</sequence>
<dbReference type="GO" id="GO:0005524">
    <property type="term" value="F:ATP binding"/>
    <property type="evidence" value="ECO:0007669"/>
    <property type="project" value="InterPro"/>
</dbReference>
<evidence type="ECO:0000259" key="2">
    <source>
        <dbReference type="Pfam" id="PF13304"/>
    </source>
</evidence>
<gene>
    <name evidence="3" type="ORF">UFOPK3564_00284</name>
</gene>